<name>A0A6A4NH95_LUPAL</name>
<dbReference type="AlphaFoldDB" id="A0A6A4NH95"/>
<reference evidence="2" key="1">
    <citation type="journal article" date="2020" name="Nat. Commun.">
        <title>Genome sequence of the cluster root forming white lupin.</title>
        <authorList>
            <person name="Hufnagel B."/>
            <person name="Marques A."/>
            <person name="Soriano A."/>
            <person name="Marques L."/>
            <person name="Divol F."/>
            <person name="Doumas P."/>
            <person name="Sallet E."/>
            <person name="Mancinotti D."/>
            <person name="Carrere S."/>
            <person name="Marande W."/>
            <person name="Arribat S."/>
            <person name="Keller J."/>
            <person name="Huneau C."/>
            <person name="Blein T."/>
            <person name="Aime D."/>
            <person name="Laguerre M."/>
            <person name="Taylor J."/>
            <person name="Schubert V."/>
            <person name="Nelson M."/>
            <person name="Geu-Flores F."/>
            <person name="Crespi M."/>
            <person name="Gallardo-Guerrero K."/>
            <person name="Delaux P.-M."/>
            <person name="Salse J."/>
            <person name="Berges H."/>
            <person name="Guyot R."/>
            <person name="Gouzy J."/>
            <person name="Peret B."/>
        </authorList>
    </citation>
    <scope>NUCLEOTIDE SEQUENCE [LARGE SCALE GENOMIC DNA]</scope>
    <source>
        <strain evidence="2">cv. Amiga</strain>
    </source>
</reference>
<sequence length="126" mass="14251">MNKSKGSAISDAMHSISITTKVDELPPDFSPSTQPQPFIPLLAPFTYNSLPKLSGIVYTFSFSACQCHVRPYNANFHLLNSHFYIYRPVFDKFVGEIVWIRYGYVNRLCSLNFSASQDIMTITATD</sequence>
<comment type="caution">
    <text evidence="1">The sequence shown here is derived from an EMBL/GenBank/DDBJ whole genome shotgun (WGS) entry which is preliminary data.</text>
</comment>
<evidence type="ECO:0000313" key="2">
    <source>
        <dbReference type="Proteomes" id="UP000447434"/>
    </source>
</evidence>
<proteinExistence type="predicted"/>
<keyword evidence="2" id="KW-1185">Reference proteome</keyword>
<accession>A0A6A4NH95</accession>
<dbReference type="EMBL" id="WOCE01000019">
    <property type="protein sequence ID" value="KAE9593066.1"/>
    <property type="molecule type" value="Genomic_DNA"/>
</dbReference>
<dbReference type="Proteomes" id="UP000447434">
    <property type="component" value="Chromosome 19"/>
</dbReference>
<evidence type="ECO:0000313" key="1">
    <source>
        <dbReference type="EMBL" id="KAE9593066.1"/>
    </source>
</evidence>
<gene>
    <name evidence="1" type="ORF">Lalb_Chr19g0135841</name>
</gene>
<organism evidence="1 2">
    <name type="scientific">Lupinus albus</name>
    <name type="common">White lupine</name>
    <name type="synonym">Lupinus termis</name>
    <dbReference type="NCBI Taxonomy" id="3870"/>
    <lineage>
        <taxon>Eukaryota</taxon>
        <taxon>Viridiplantae</taxon>
        <taxon>Streptophyta</taxon>
        <taxon>Embryophyta</taxon>
        <taxon>Tracheophyta</taxon>
        <taxon>Spermatophyta</taxon>
        <taxon>Magnoliopsida</taxon>
        <taxon>eudicotyledons</taxon>
        <taxon>Gunneridae</taxon>
        <taxon>Pentapetalae</taxon>
        <taxon>rosids</taxon>
        <taxon>fabids</taxon>
        <taxon>Fabales</taxon>
        <taxon>Fabaceae</taxon>
        <taxon>Papilionoideae</taxon>
        <taxon>50 kb inversion clade</taxon>
        <taxon>genistoids sensu lato</taxon>
        <taxon>core genistoids</taxon>
        <taxon>Genisteae</taxon>
        <taxon>Lupinus</taxon>
    </lineage>
</organism>
<protein>
    <submittedName>
        <fullName evidence="1">Uncharacterized protein</fullName>
    </submittedName>
</protein>